<evidence type="ECO:0000256" key="1">
    <source>
        <dbReference type="SAM" id="MobiDB-lite"/>
    </source>
</evidence>
<dbReference type="KEGG" id="bcai:K788_0002364"/>
<feature type="region of interest" description="Disordered" evidence="1">
    <location>
        <begin position="1"/>
        <end position="20"/>
    </location>
</feature>
<dbReference type="AlphaFoldDB" id="A0A0P0R9C4"/>
<evidence type="ECO:0000313" key="3">
    <source>
        <dbReference type="Proteomes" id="UP000019146"/>
    </source>
</evidence>
<dbReference type="Proteomes" id="UP000019146">
    <property type="component" value="Chromosome 1"/>
</dbReference>
<reference evidence="2 3" key="1">
    <citation type="journal article" date="2014" name="Genome Announc.">
        <title>Draft Genome Sequence of the Haloacid-Degrading Burkholderia caribensis Strain MBA4.</title>
        <authorList>
            <person name="Pan Y."/>
            <person name="Kong K.F."/>
            <person name="Tsang J.S."/>
        </authorList>
    </citation>
    <scope>NUCLEOTIDE SEQUENCE [LARGE SCALE GENOMIC DNA]</scope>
    <source>
        <strain evidence="2 3">MBA4</strain>
    </source>
</reference>
<accession>A0A0P0R9C4</accession>
<gene>
    <name evidence="2" type="ORF">K788_0002364</name>
</gene>
<sequence length="282" mass="30953">MNMDALNLSQPEPAPLQQLAPPTRKTVEYLYATMALGGRAVRADAAMHDPSLRWCLLEYRIDDDDVGRELSRYISLSAPKAIVAARRALADAKAVHPGDLSTLELDFDDAEQRWTNACRQKIQALRVKLTEMCAHTAPDAHEFVLPGRRVEGGAVDIVASTRILAPHYFIYLAPGESMASGSGHVEVANVSQMTPSPRWQLRARNYIGGWLQEENVEVQAADVALCGWPLPAFRRWIQGVAALRRKLSREEGVAVPGDCVLAAGEGFCLVMDLPTFAARNLP</sequence>
<name>A0A0P0R9C4_9BURK</name>
<protein>
    <submittedName>
        <fullName evidence="2">Uncharacterized protein</fullName>
    </submittedName>
</protein>
<dbReference type="EMBL" id="CP012746">
    <property type="protein sequence ID" value="ALL64860.1"/>
    <property type="molecule type" value="Genomic_DNA"/>
</dbReference>
<organism evidence="2 3">
    <name type="scientific">Paraburkholderia caribensis MBA4</name>
    <dbReference type="NCBI Taxonomy" id="1323664"/>
    <lineage>
        <taxon>Bacteria</taxon>
        <taxon>Pseudomonadati</taxon>
        <taxon>Pseudomonadota</taxon>
        <taxon>Betaproteobacteria</taxon>
        <taxon>Burkholderiales</taxon>
        <taxon>Burkholderiaceae</taxon>
        <taxon>Paraburkholderia</taxon>
    </lineage>
</organism>
<proteinExistence type="predicted"/>
<evidence type="ECO:0000313" key="2">
    <source>
        <dbReference type="EMBL" id="ALL64860.1"/>
    </source>
</evidence>